<sequence>MATVTPTPSPRRWWALGALVASMLVLGFDLTILNVALPTMAEQLGATTGEQQWMADAYVVVFAALMLPAGLLGDRFGRRRMLITGLGIFLAGSLIGALAGDVTAVIAARAVMGVGGALVMPLALSVLPSLFGPDERGKAVGIISAASALGMPLGPIIGGWLLDRFWWGSVFLVNVPMVAIGVAACVFLLPETRDPSSPKVDTVSTALTATGLGALIYAIIEAPGRGWGDPLILALFAASALLLTGLVLRERRSVRPMLDMSLLAHRGFLLNAVAATLVTFILSGLLFVLPPYLQAVLGHDALGTGVRLLPMMGGLIVAARGAQPVVARFGPRAVVTAGLVVLAFAALLGSRTTAESGYGFTALWLSVAGVGFGFSVVPAMDGALGTLPADRAGSGSGLLMTLRQVGSAIGIALLGSLLAGAFRDRLDVTGLPAQAADTAGESVVAAHLVGGETGSADLLASANSAYVHGMGVVLLVCGAAALVSALLAGAFLPDAPRAETSEAPDMAVAEADARQ</sequence>
<feature type="transmembrane region" description="Helical" evidence="8">
    <location>
        <begin position="202"/>
        <end position="220"/>
    </location>
</feature>
<feature type="transmembrane region" description="Helical" evidence="8">
    <location>
        <begin position="268"/>
        <end position="289"/>
    </location>
</feature>
<dbReference type="GO" id="GO:0022857">
    <property type="term" value="F:transmembrane transporter activity"/>
    <property type="evidence" value="ECO:0007669"/>
    <property type="project" value="InterPro"/>
</dbReference>
<dbReference type="NCBIfam" id="TIGR00711">
    <property type="entry name" value="efflux_EmrB"/>
    <property type="match status" value="1"/>
</dbReference>
<comment type="caution">
    <text evidence="10">The sequence shown here is derived from an EMBL/GenBank/DDBJ whole genome shotgun (WGS) entry which is preliminary data.</text>
</comment>
<feature type="transmembrane region" description="Helical" evidence="8">
    <location>
        <begin position="333"/>
        <end position="350"/>
    </location>
</feature>
<dbReference type="InterPro" id="IPR036259">
    <property type="entry name" value="MFS_trans_sf"/>
</dbReference>
<dbReference type="STRING" id="909626.AQJ91_07245"/>
<feature type="transmembrane region" description="Helical" evidence="8">
    <location>
        <begin position="405"/>
        <end position="422"/>
    </location>
</feature>
<proteinExistence type="predicted"/>
<keyword evidence="4 8" id="KW-0812">Transmembrane</keyword>
<dbReference type="InterPro" id="IPR020846">
    <property type="entry name" value="MFS_dom"/>
</dbReference>
<evidence type="ECO:0000256" key="4">
    <source>
        <dbReference type="ARBA" id="ARBA00022692"/>
    </source>
</evidence>
<accession>A0A124IFM5</accession>
<feature type="transmembrane region" description="Helical" evidence="8">
    <location>
        <begin position="106"/>
        <end position="127"/>
    </location>
</feature>
<dbReference type="AlphaFoldDB" id="A0A124IFM5"/>
<keyword evidence="3" id="KW-1003">Cell membrane</keyword>
<gene>
    <name evidence="10" type="ORF">AQJ91_07245</name>
</gene>
<dbReference type="Proteomes" id="UP000053260">
    <property type="component" value="Unassembled WGS sequence"/>
</dbReference>
<dbReference type="Gene3D" id="1.20.1250.20">
    <property type="entry name" value="MFS general substrate transporter like domains"/>
    <property type="match status" value="1"/>
</dbReference>
<feature type="transmembrane region" description="Helical" evidence="8">
    <location>
        <begin position="57"/>
        <end position="74"/>
    </location>
</feature>
<keyword evidence="11" id="KW-1185">Reference proteome</keyword>
<feature type="transmembrane region" description="Helical" evidence="8">
    <location>
        <begin position="12"/>
        <end position="37"/>
    </location>
</feature>
<keyword evidence="7" id="KW-0046">Antibiotic resistance</keyword>
<dbReference type="PROSITE" id="PS50850">
    <property type="entry name" value="MFS"/>
    <property type="match status" value="1"/>
</dbReference>
<reference evidence="10 11" key="1">
    <citation type="submission" date="2015-10" db="EMBL/GenBank/DDBJ databases">
        <title>Draft genome sequence of Streptomyces sp. RV15, isolated from a marine sponge.</title>
        <authorList>
            <person name="Ruckert C."/>
            <person name="Abdelmohsen U.R."/>
            <person name="Winkler A."/>
            <person name="Hentschel U."/>
            <person name="Kalinowski J."/>
            <person name="Kampfer P."/>
            <person name="Glaeser S."/>
        </authorList>
    </citation>
    <scope>NUCLEOTIDE SEQUENCE [LARGE SCALE GENOMIC DNA]</scope>
    <source>
        <strain evidence="10 11">RV15</strain>
    </source>
</reference>
<feature type="transmembrane region" description="Helical" evidence="8">
    <location>
        <begin position="166"/>
        <end position="190"/>
    </location>
</feature>
<feature type="domain" description="Major facilitator superfamily (MFS) profile" evidence="9">
    <location>
        <begin position="15"/>
        <end position="496"/>
    </location>
</feature>
<dbReference type="OrthoDB" id="9781469at2"/>
<dbReference type="PANTHER" id="PTHR42718">
    <property type="entry name" value="MAJOR FACILITATOR SUPERFAMILY MULTIDRUG TRANSPORTER MFSC"/>
    <property type="match status" value="1"/>
</dbReference>
<feature type="transmembrane region" description="Helical" evidence="8">
    <location>
        <begin position="362"/>
        <end position="384"/>
    </location>
</feature>
<protein>
    <submittedName>
        <fullName evidence="10">Multidrug MFS transporter</fullName>
    </submittedName>
</protein>
<evidence type="ECO:0000256" key="7">
    <source>
        <dbReference type="ARBA" id="ARBA00023251"/>
    </source>
</evidence>
<comment type="subcellular location">
    <subcellularLocation>
        <location evidence="1">Cell membrane</location>
        <topology evidence="1">Multi-pass membrane protein</topology>
    </subcellularLocation>
</comment>
<dbReference type="SUPFAM" id="SSF103473">
    <property type="entry name" value="MFS general substrate transporter"/>
    <property type="match status" value="1"/>
</dbReference>
<dbReference type="Pfam" id="PF07690">
    <property type="entry name" value="MFS_1"/>
    <property type="match status" value="1"/>
</dbReference>
<evidence type="ECO:0000256" key="2">
    <source>
        <dbReference type="ARBA" id="ARBA00022448"/>
    </source>
</evidence>
<name>A0A124IFM5_9ACTN</name>
<keyword evidence="5 8" id="KW-1133">Transmembrane helix</keyword>
<evidence type="ECO:0000256" key="6">
    <source>
        <dbReference type="ARBA" id="ARBA00023136"/>
    </source>
</evidence>
<feature type="transmembrane region" description="Helical" evidence="8">
    <location>
        <begin position="139"/>
        <end position="160"/>
    </location>
</feature>
<evidence type="ECO:0000259" key="9">
    <source>
        <dbReference type="PROSITE" id="PS50850"/>
    </source>
</evidence>
<evidence type="ECO:0000313" key="10">
    <source>
        <dbReference type="EMBL" id="KUO21917.1"/>
    </source>
</evidence>
<dbReference type="EMBL" id="LMXB01000021">
    <property type="protein sequence ID" value="KUO21917.1"/>
    <property type="molecule type" value="Genomic_DNA"/>
</dbReference>
<organism evidence="10 11">
    <name type="scientific">Streptomyces dysideae</name>
    <dbReference type="NCBI Taxonomy" id="909626"/>
    <lineage>
        <taxon>Bacteria</taxon>
        <taxon>Bacillati</taxon>
        <taxon>Actinomycetota</taxon>
        <taxon>Actinomycetes</taxon>
        <taxon>Kitasatosporales</taxon>
        <taxon>Streptomycetaceae</taxon>
        <taxon>Streptomyces</taxon>
    </lineage>
</organism>
<feature type="transmembrane region" description="Helical" evidence="8">
    <location>
        <begin position="81"/>
        <end position="100"/>
    </location>
</feature>
<dbReference type="GO" id="GO:0046677">
    <property type="term" value="P:response to antibiotic"/>
    <property type="evidence" value="ECO:0007669"/>
    <property type="project" value="UniProtKB-KW"/>
</dbReference>
<dbReference type="InterPro" id="IPR011701">
    <property type="entry name" value="MFS"/>
</dbReference>
<keyword evidence="2" id="KW-0813">Transport</keyword>
<dbReference type="PRINTS" id="PR01036">
    <property type="entry name" value="TCRTETB"/>
</dbReference>
<keyword evidence="6 8" id="KW-0472">Membrane</keyword>
<feature type="transmembrane region" description="Helical" evidence="8">
    <location>
        <begin position="232"/>
        <end position="248"/>
    </location>
</feature>
<dbReference type="InterPro" id="IPR004638">
    <property type="entry name" value="EmrB-like"/>
</dbReference>
<evidence type="ECO:0000256" key="1">
    <source>
        <dbReference type="ARBA" id="ARBA00004651"/>
    </source>
</evidence>
<evidence type="ECO:0000256" key="8">
    <source>
        <dbReference type="SAM" id="Phobius"/>
    </source>
</evidence>
<evidence type="ECO:0000256" key="3">
    <source>
        <dbReference type="ARBA" id="ARBA00022475"/>
    </source>
</evidence>
<dbReference type="Gene3D" id="1.20.1720.10">
    <property type="entry name" value="Multidrug resistance protein D"/>
    <property type="match status" value="1"/>
</dbReference>
<dbReference type="RefSeq" id="WP_067017598.1">
    <property type="nucleotide sequence ID" value="NZ_KQ949077.1"/>
</dbReference>
<feature type="transmembrane region" description="Helical" evidence="8">
    <location>
        <begin position="465"/>
        <end position="492"/>
    </location>
</feature>
<dbReference type="PANTHER" id="PTHR42718:SF42">
    <property type="entry name" value="EXPORT PROTEIN"/>
    <property type="match status" value="1"/>
</dbReference>
<evidence type="ECO:0000256" key="5">
    <source>
        <dbReference type="ARBA" id="ARBA00022989"/>
    </source>
</evidence>
<dbReference type="CDD" id="cd17321">
    <property type="entry name" value="MFS_MMR_MDR_like"/>
    <property type="match status" value="1"/>
</dbReference>
<evidence type="ECO:0000313" key="11">
    <source>
        <dbReference type="Proteomes" id="UP000053260"/>
    </source>
</evidence>
<dbReference type="GO" id="GO:0005886">
    <property type="term" value="C:plasma membrane"/>
    <property type="evidence" value="ECO:0007669"/>
    <property type="project" value="UniProtKB-SubCell"/>
</dbReference>